<feature type="transmembrane region" description="Helical" evidence="2">
    <location>
        <begin position="188"/>
        <end position="211"/>
    </location>
</feature>
<accession>A0ABR0FTG9</accession>
<keyword evidence="2" id="KW-1133">Transmembrane helix</keyword>
<dbReference type="Proteomes" id="UP001322138">
    <property type="component" value="Unassembled WGS sequence"/>
</dbReference>
<sequence>MAQLPSEVMGQCVAILLYSWFCLAVGLFLLWIVWVHDERTSYVIMLGSFMVLHTFTSIIQQIHTIAWWNDIKTAQWQNVVANVGNPELNITGASTGLDLVLFYIRGLLCGRLPGAHTDGCTEYYCYNVESLLIVFWAVELANSIFQLRIAKMYRFHASLIAKGTAAVIPAVFMVLLRFSKIQASTVGFLILSSGIMIACFLAGSLILLSILGKYIHSRVMVLSWDVRYGRSTNTGGGTSDGTNPTSSSQPKPPLPKRKNIYDRWLVLRFTVAFIALSLFQLVVVMFQLRASQTNSVENVPAEPDLSAERAVTDFVLYIPGVTAPVLAYLVFGTTRTFRDYAWSVLAPRWLQAKREARKQARKKPSVVIGARDLAIISQEQATKAGRDLESGRCHYEVGVTAGRDRANSNAGRERSFSNAGRDRAYSNAGRMRGNSIRLQNLNSSHNHIVGAMKDKDSDEDEWPIMKHESIQVTTEIDRSSGHSSQWKDMMDKDRRI</sequence>
<evidence type="ECO:0000256" key="2">
    <source>
        <dbReference type="SAM" id="Phobius"/>
    </source>
</evidence>
<dbReference type="GeneID" id="87895106"/>
<keyword evidence="2" id="KW-0472">Membrane</keyword>
<feature type="transmembrane region" description="Helical" evidence="2">
    <location>
        <begin position="12"/>
        <end position="34"/>
    </location>
</feature>
<protein>
    <submittedName>
        <fullName evidence="3">Uncharacterized protein</fullName>
    </submittedName>
</protein>
<keyword evidence="2" id="KW-0812">Transmembrane</keyword>
<feature type="region of interest" description="Disordered" evidence="1">
    <location>
        <begin position="404"/>
        <end position="427"/>
    </location>
</feature>
<evidence type="ECO:0000256" key="1">
    <source>
        <dbReference type="SAM" id="MobiDB-lite"/>
    </source>
</evidence>
<feature type="region of interest" description="Disordered" evidence="1">
    <location>
        <begin position="473"/>
        <end position="496"/>
    </location>
</feature>
<feature type="compositionally biased region" description="Basic and acidic residues" evidence="1">
    <location>
        <begin position="404"/>
        <end position="424"/>
    </location>
</feature>
<organism evidence="3 4">
    <name type="scientific">Podospora bellae-mahoneyi</name>
    <dbReference type="NCBI Taxonomy" id="2093777"/>
    <lineage>
        <taxon>Eukaryota</taxon>
        <taxon>Fungi</taxon>
        <taxon>Dikarya</taxon>
        <taxon>Ascomycota</taxon>
        <taxon>Pezizomycotina</taxon>
        <taxon>Sordariomycetes</taxon>
        <taxon>Sordariomycetidae</taxon>
        <taxon>Sordariales</taxon>
        <taxon>Podosporaceae</taxon>
        <taxon>Podospora</taxon>
    </lineage>
</organism>
<feature type="transmembrane region" description="Helical" evidence="2">
    <location>
        <begin position="265"/>
        <end position="288"/>
    </location>
</feature>
<evidence type="ECO:0000313" key="4">
    <source>
        <dbReference type="Proteomes" id="UP001322138"/>
    </source>
</evidence>
<comment type="caution">
    <text evidence="3">The sequence shown here is derived from an EMBL/GenBank/DDBJ whole genome shotgun (WGS) entry which is preliminary data.</text>
</comment>
<proteinExistence type="predicted"/>
<reference evidence="3 4" key="1">
    <citation type="journal article" date="2023" name="bioRxiv">
        <title>High-quality genome assemblies of four members of thePodospora anserinaspecies complex.</title>
        <authorList>
            <person name="Ament-Velasquez S.L."/>
            <person name="Vogan A.A."/>
            <person name="Wallerman O."/>
            <person name="Hartmann F."/>
            <person name="Gautier V."/>
            <person name="Silar P."/>
            <person name="Giraud T."/>
            <person name="Johannesson H."/>
        </authorList>
    </citation>
    <scope>NUCLEOTIDE SEQUENCE [LARGE SCALE GENOMIC DNA]</scope>
    <source>
        <strain evidence="3 4">CBS 112042</strain>
    </source>
</reference>
<feature type="region of interest" description="Disordered" evidence="1">
    <location>
        <begin position="233"/>
        <end position="255"/>
    </location>
</feature>
<feature type="transmembrane region" description="Helical" evidence="2">
    <location>
        <begin position="314"/>
        <end position="331"/>
    </location>
</feature>
<dbReference type="RefSeq" id="XP_062736214.1">
    <property type="nucleotide sequence ID" value="XM_062875624.1"/>
</dbReference>
<feature type="transmembrane region" description="Helical" evidence="2">
    <location>
        <begin position="40"/>
        <end position="59"/>
    </location>
</feature>
<name>A0ABR0FTG9_9PEZI</name>
<feature type="transmembrane region" description="Helical" evidence="2">
    <location>
        <begin position="155"/>
        <end position="176"/>
    </location>
</feature>
<evidence type="ECO:0000313" key="3">
    <source>
        <dbReference type="EMBL" id="KAK4647238.1"/>
    </source>
</evidence>
<gene>
    <name evidence="3" type="ORF">QC761_123630</name>
</gene>
<keyword evidence="4" id="KW-1185">Reference proteome</keyword>
<dbReference type="EMBL" id="JAFFGZ010000002">
    <property type="protein sequence ID" value="KAK4647238.1"/>
    <property type="molecule type" value="Genomic_DNA"/>
</dbReference>